<gene>
    <name evidence="1" type="ORF">TGEB3V08_LOCUS10083</name>
</gene>
<organism evidence="1">
    <name type="scientific">Timema genevievae</name>
    <name type="common">Walking stick</name>
    <dbReference type="NCBI Taxonomy" id="629358"/>
    <lineage>
        <taxon>Eukaryota</taxon>
        <taxon>Metazoa</taxon>
        <taxon>Ecdysozoa</taxon>
        <taxon>Arthropoda</taxon>
        <taxon>Hexapoda</taxon>
        <taxon>Insecta</taxon>
        <taxon>Pterygota</taxon>
        <taxon>Neoptera</taxon>
        <taxon>Polyneoptera</taxon>
        <taxon>Phasmatodea</taxon>
        <taxon>Timematodea</taxon>
        <taxon>Timematoidea</taxon>
        <taxon>Timematidae</taxon>
        <taxon>Timema</taxon>
    </lineage>
</organism>
<reference evidence="1" key="1">
    <citation type="submission" date="2020-11" db="EMBL/GenBank/DDBJ databases">
        <authorList>
            <person name="Tran Van P."/>
        </authorList>
    </citation>
    <scope>NUCLEOTIDE SEQUENCE</scope>
</reference>
<proteinExistence type="predicted"/>
<protein>
    <submittedName>
        <fullName evidence="1">Uncharacterized protein</fullName>
    </submittedName>
</protein>
<dbReference type="EMBL" id="OE845282">
    <property type="protein sequence ID" value="CAD7607023.1"/>
    <property type="molecule type" value="Genomic_DNA"/>
</dbReference>
<evidence type="ECO:0000313" key="1">
    <source>
        <dbReference type="EMBL" id="CAD7607023.1"/>
    </source>
</evidence>
<sequence length="74" mass="8662">MEIDRNKEKQLISVILNEERPPRERFYRPELLLLYSSHHEAELTSFQTLFGSAAVLRIKPGTVNFDLTFKGNKK</sequence>
<name>A0A7R9PRP8_TIMGE</name>
<accession>A0A7R9PRP8</accession>
<dbReference type="AlphaFoldDB" id="A0A7R9PRP8"/>